<evidence type="ECO:0000313" key="2">
    <source>
        <dbReference type="Proteomes" id="UP000054549"/>
    </source>
</evidence>
<keyword evidence="2" id="KW-1185">Reference proteome</keyword>
<dbReference type="EMBL" id="KN818231">
    <property type="protein sequence ID" value="KIL67683.1"/>
    <property type="molecule type" value="Genomic_DNA"/>
</dbReference>
<dbReference type="InParanoid" id="A0A0C2XFN1"/>
<name>A0A0C2XFN1_AMAMK</name>
<dbReference type="AlphaFoldDB" id="A0A0C2XFN1"/>
<accession>A0A0C2XFN1</accession>
<reference evidence="1 2" key="1">
    <citation type="submission" date="2014-04" db="EMBL/GenBank/DDBJ databases">
        <title>Evolutionary Origins and Diversification of the Mycorrhizal Mutualists.</title>
        <authorList>
            <consortium name="DOE Joint Genome Institute"/>
            <consortium name="Mycorrhizal Genomics Consortium"/>
            <person name="Kohler A."/>
            <person name="Kuo A."/>
            <person name="Nagy L.G."/>
            <person name="Floudas D."/>
            <person name="Copeland A."/>
            <person name="Barry K.W."/>
            <person name="Cichocki N."/>
            <person name="Veneault-Fourrey C."/>
            <person name="LaButti K."/>
            <person name="Lindquist E.A."/>
            <person name="Lipzen A."/>
            <person name="Lundell T."/>
            <person name="Morin E."/>
            <person name="Murat C."/>
            <person name="Riley R."/>
            <person name="Ohm R."/>
            <person name="Sun H."/>
            <person name="Tunlid A."/>
            <person name="Henrissat B."/>
            <person name="Grigoriev I.V."/>
            <person name="Hibbett D.S."/>
            <person name="Martin F."/>
        </authorList>
    </citation>
    <scope>NUCLEOTIDE SEQUENCE [LARGE SCALE GENOMIC DNA]</scope>
    <source>
        <strain evidence="1 2">Koide BX008</strain>
    </source>
</reference>
<organism evidence="1 2">
    <name type="scientific">Amanita muscaria (strain Koide BX008)</name>
    <dbReference type="NCBI Taxonomy" id="946122"/>
    <lineage>
        <taxon>Eukaryota</taxon>
        <taxon>Fungi</taxon>
        <taxon>Dikarya</taxon>
        <taxon>Basidiomycota</taxon>
        <taxon>Agaricomycotina</taxon>
        <taxon>Agaricomycetes</taxon>
        <taxon>Agaricomycetidae</taxon>
        <taxon>Agaricales</taxon>
        <taxon>Pluteineae</taxon>
        <taxon>Amanitaceae</taxon>
        <taxon>Amanita</taxon>
    </lineage>
</organism>
<dbReference type="Proteomes" id="UP000054549">
    <property type="component" value="Unassembled WGS sequence"/>
</dbReference>
<gene>
    <name evidence="1" type="ORF">M378DRAFT_34163</name>
</gene>
<protein>
    <submittedName>
        <fullName evidence="1">Uncharacterized protein</fullName>
    </submittedName>
</protein>
<dbReference type="OrthoDB" id="432299at2759"/>
<feature type="non-terminal residue" evidence="1">
    <location>
        <position position="1"/>
    </location>
</feature>
<sequence length="102" mass="11461">LSLKLACVPLSDLEAVQTKLGKSAANPEEFENAMDRLETLWPPPGHLVIEVNPDRNWGRSWLPRHLGEDQAIEMIDHVHEGTNVIRFIHLAGLNNFTFLVVA</sequence>
<evidence type="ECO:0000313" key="1">
    <source>
        <dbReference type="EMBL" id="KIL67683.1"/>
    </source>
</evidence>
<dbReference type="HOGENOM" id="CLU_2283991_0_0_1"/>
<dbReference type="STRING" id="946122.A0A0C2XFN1"/>
<feature type="non-terminal residue" evidence="1">
    <location>
        <position position="102"/>
    </location>
</feature>
<proteinExistence type="predicted"/>